<reference evidence="1 2" key="1">
    <citation type="journal article" date="2018" name="BMC Genomics">
        <title>Whole genome sequencing and function prediction of 133 gut anaerobes isolated from chicken caecum in pure cultures.</title>
        <authorList>
            <person name="Medvecky M."/>
            <person name="Cejkova D."/>
            <person name="Polansky O."/>
            <person name="Karasova D."/>
            <person name="Kubasova T."/>
            <person name="Cizek A."/>
            <person name="Rychlik I."/>
        </authorList>
    </citation>
    <scope>NUCLEOTIDE SEQUENCE [LARGE SCALE GENOMIC DNA]</scope>
    <source>
        <strain evidence="1 2">An13</strain>
    </source>
</reference>
<evidence type="ECO:0000313" key="2">
    <source>
        <dbReference type="Proteomes" id="UP000195305"/>
    </source>
</evidence>
<dbReference type="AlphaFoldDB" id="A0A1Y4SN60"/>
<dbReference type="EMBL" id="NFLJ01000058">
    <property type="protein sequence ID" value="OUQ31334.1"/>
    <property type="molecule type" value="Genomic_DNA"/>
</dbReference>
<keyword evidence="2" id="KW-1185">Reference proteome</keyword>
<evidence type="ECO:0000313" key="1">
    <source>
        <dbReference type="EMBL" id="OUQ31334.1"/>
    </source>
</evidence>
<dbReference type="OrthoDB" id="2020718at2"/>
<comment type="caution">
    <text evidence="1">The sequence shown here is derived from an EMBL/GenBank/DDBJ whole genome shotgun (WGS) entry which is preliminary data.</text>
</comment>
<dbReference type="Proteomes" id="UP000195305">
    <property type="component" value="Unassembled WGS sequence"/>
</dbReference>
<protein>
    <submittedName>
        <fullName evidence="1">Uncharacterized protein</fullName>
    </submittedName>
</protein>
<organism evidence="1 2">
    <name type="scientific">Massilimicrobiota timonensis</name>
    <dbReference type="NCBI Taxonomy" id="1776392"/>
    <lineage>
        <taxon>Bacteria</taxon>
        <taxon>Bacillati</taxon>
        <taxon>Bacillota</taxon>
        <taxon>Erysipelotrichia</taxon>
        <taxon>Erysipelotrichales</taxon>
        <taxon>Erysipelotrichaceae</taxon>
        <taxon>Massilimicrobiota</taxon>
    </lineage>
</organism>
<gene>
    <name evidence="1" type="ORF">B5E75_13460</name>
</gene>
<proteinExistence type="predicted"/>
<dbReference type="RefSeq" id="WP_087360269.1">
    <property type="nucleotide sequence ID" value="NZ_NFLJ01000058.1"/>
</dbReference>
<name>A0A1Y4SN60_9FIRM</name>
<sequence length="536" mass="63435">MEYEKSVVEKPEKWPANAHEQVLEALCNCVEEFENNPSYKTREVLLSLTCEHDLNQHVGNGLIRVTEYEVAIINYLYLVGNAYQITSLKTYLYNLITQVTRLQKIASWYDAVINKKEGDSLRILPYEQGLMLPLRLYHLAYQKFTVEKERSFAEQLMEIVKRTIEQCQNEDEVDLITYAYSSMLFDISNMHGSKREKLWEFTREELYSLIELEAKLLKMNKQAANVRPTKGVLMIQISNFILKSRHGYNDDFICKYLPSEVARSSISNHQIWMKKTELLNDEREQKVIPELFEDESWIKYDWIKDIDFIATRTYYVSCFSKAVNNNHMQSGYGECLYGYKNDRIVDLIGPIGIHKLTKKTGADAELPDTIERPYISQVIAFDMLYDVEEAKEELQYLFSIIDMFDLSGKDKKQFLQEILQYWILSVKDSKWKTERERRYVLFLYDDYKYKETEFDDTFLKVKTSLFITPDFIMGKNPSRWEIKRQLEAKRKALFSKEYLLCEDCLMQDHDVAIYKQPDECPICGSKNIRMVYRKTP</sequence>
<accession>A0A1Y4SN60</accession>